<evidence type="ECO:0000313" key="3">
    <source>
        <dbReference type="Proteomes" id="UP000321857"/>
    </source>
</evidence>
<dbReference type="AlphaFoldDB" id="A0A516IP05"/>
<evidence type="ECO:0000313" key="2">
    <source>
        <dbReference type="EMBL" id="QDP18651.1"/>
    </source>
</evidence>
<dbReference type="RefSeq" id="WP_147493114.1">
    <property type="nucleotide sequence ID" value="NZ_CP041659.1"/>
</dbReference>
<keyword evidence="1" id="KW-0812">Transmembrane</keyword>
<name>A0A516IP05_9SPHN</name>
<dbReference type="Proteomes" id="UP000321857">
    <property type="component" value="Chromosome"/>
</dbReference>
<evidence type="ECO:0000256" key="1">
    <source>
        <dbReference type="SAM" id="Phobius"/>
    </source>
</evidence>
<dbReference type="KEGG" id="sxa:FMM02_00945"/>
<feature type="transmembrane region" description="Helical" evidence="1">
    <location>
        <begin position="31"/>
        <end position="49"/>
    </location>
</feature>
<feature type="transmembrane region" description="Helical" evidence="1">
    <location>
        <begin position="55"/>
        <end position="74"/>
    </location>
</feature>
<accession>A0A516IP05</accession>
<dbReference type="Gene3D" id="2.30.30.240">
    <property type="entry name" value="PRC-barrel domain"/>
    <property type="match status" value="1"/>
</dbReference>
<gene>
    <name evidence="2" type="ORF">FMM02_00945</name>
</gene>
<reference evidence="2 3" key="1">
    <citation type="submission" date="2019-07" db="EMBL/GenBank/DDBJ databases">
        <title>Sphingomonas AE3 Genome sequencing and assembly.</title>
        <authorList>
            <person name="Kim H."/>
        </authorList>
    </citation>
    <scope>NUCLEOTIDE SEQUENCE [LARGE SCALE GENOMIC DNA]</scope>
    <source>
        <strain evidence="2 3">AE3</strain>
    </source>
</reference>
<keyword evidence="1" id="KW-1133">Transmembrane helix</keyword>
<dbReference type="EMBL" id="CP041659">
    <property type="protein sequence ID" value="QDP18651.1"/>
    <property type="molecule type" value="Genomic_DNA"/>
</dbReference>
<proteinExistence type="predicted"/>
<organism evidence="2 3">
    <name type="scientific">Sphingomonas xanthus</name>
    <dbReference type="NCBI Taxonomy" id="2594473"/>
    <lineage>
        <taxon>Bacteria</taxon>
        <taxon>Pseudomonadati</taxon>
        <taxon>Pseudomonadota</taxon>
        <taxon>Alphaproteobacteria</taxon>
        <taxon>Sphingomonadales</taxon>
        <taxon>Sphingomonadaceae</taxon>
        <taxon>Sphingomonas</taxon>
    </lineage>
</organism>
<keyword evidence="3" id="KW-1185">Reference proteome</keyword>
<feature type="transmembrane region" description="Helical" evidence="1">
    <location>
        <begin position="6"/>
        <end position="24"/>
    </location>
</feature>
<sequence length="184" mass="19678">MDDSISWVATALTVTAALMTASNLGSRITGYGFAVFALGSVAWITTGVMTSQPALTWTNGVLLLLNLFGVWRWLGRQAKIEEGGRIAQHHSEETPGEALFPASMLCRAPIVDGQGRKIAQGVDAMIGGASGRIAYLVASDGGLTGVGETLRRIDWPDVGIDDENIRCCRDFGQLREIAKDEWPG</sequence>
<keyword evidence="1" id="KW-0472">Membrane</keyword>
<dbReference type="OrthoDB" id="7619970at2"/>
<protein>
    <submittedName>
        <fullName evidence="2">PRC-barrel domain containing protein</fullName>
    </submittedName>
</protein>